<keyword evidence="8" id="KW-0251">Elongation factor</keyword>
<evidence type="ECO:0000313" key="9">
    <source>
        <dbReference type="Proteomes" id="UP001524547"/>
    </source>
</evidence>
<evidence type="ECO:0000259" key="7">
    <source>
        <dbReference type="Pfam" id="PF03449"/>
    </source>
</evidence>
<dbReference type="InterPro" id="IPR018151">
    <property type="entry name" value="TF_GreA/GreB_CS"/>
</dbReference>
<dbReference type="SUPFAM" id="SSF46557">
    <property type="entry name" value="GreA transcript cleavage protein, N-terminal domain"/>
    <property type="match status" value="1"/>
</dbReference>
<dbReference type="RefSeq" id="WP_422919666.1">
    <property type="nucleotide sequence ID" value="NZ_JAMZEJ010000005.1"/>
</dbReference>
<dbReference type="PANTHER" id="PTHR30437">
    <property type="entry name" value="TRANSCRIPTION ELONGATION FACTOR GREA"/>
    <property type="match status" value="1"/>
</dbReference>
<accession>A0ABT1VX49</accession>
<keyword evidence="1 4" id="KW-0805">Transcription regulation</keyword>
<dbReference type="NCBIfam" id="TIGR01461">
    <property type="entry name" value="greB"/>
    <property type="match status" value="1"/>
</dbReference>
<dbReference type="InterPro" id="IPR036805">
    <property type="entry name" value="Tscrpt_elong_fac_GreA/B_N_sf"/>
</dbReference>
<dbReference type="NCBIfam" id="NF002506">
    <property type="entry name" value="PRK01885.1"/>
    <property type="match status" value="1"/>
</dbReference>
<dbReference type="InterPro" id="IPR028624">
    <property type="entry name" value="Tscrpt_elong_fac_GreA/B"/>
</dbReference>
<dbReference type="PROSITE" id="PS00829">
    <property type="entry name" value="GREAB_1"/>
    <property type="match status" value="1"/>
</dbReference>
<dbReference type="EMBL" id="JAMZEJ010000005">
    <property type="protein sequence ID" value="MCQ8240916.1"/>
    <property type="molecule type" value="Genomic_DNA"/>
</dbReference>
<evidence type="ECO:0000313" key="8">
    <source>
        <dbReference type="EMBL" id="MCQ8240916.1"/>
    </source>
</evidence>
<evidence type="ECO:0000256" key="3">
    <source>
        <dbReference type="ARBA" id="ARBA00023163"/>
    </source>
</evidence>
<feature type="domain" description="Transcription elongation factor GreA/GreB C-terminal" evidence="6">
    <location>
        <begin position="101"/>
        <end position="175"/>
    </location>
</feature>
<evidence type="ECO:0000259" key="6">
    <source>
        <dbReference type="Pfam" id="PF01272"/>
    </source>
</evidence>
<dbReference type="Gene3D" id="3.10.50.30">
    <property type="entry name" value="Transcription elongation factor, GreA/GreB, C-terminal domain"/>
    <property type="match status" value="1"/>
</dbReference>
<sequence length="204" mass="22257">MPSEPDDDEDEITLPGMPPGVSRYITPAGMARFQAEHRQLLREERPRIVEIVSWAAGNGDRSENGDYQYGKKRLREIDRRLRFLGKRIDKAIVVDPGAQQKRDRVFFGATVTVADEDDRRRAVTIVGVDEAELGRGEISLASPMARALLSAAVGDEVRLPTPRGSELLEVLAIHYPEAGAPVPENQPGRTPGAAPDVPPDSTAG</sequence>
<keyword evidence="2 4" id="KW-0238">DNA-binding</keyword>
<organism evidence="8 9">
    <name type="scientific">Rhizosaccharibacter radicis</name>
    <dbReference type="NCBI Taxonomy" id="2782605"/>
    <lineage>
        <taxon>Bacteria</taxon>
        <taxon>Pseudomonadati</taxon>
        <taxon>Pseudomonadota</taxon>
        <taxon>Alphaproteobacteria</taxon>
        <taxon>Acetobacterales</taxon>
        <taxon>Acetobacteraceae</taxon>
        <taxon>Rhizosaccharibacter</taxon>
    </lineage>
</organism>
<dbReference type="InterPro" id="IPR036953">
    <property type="entry name" value="GreA/GreB_C_sf"/>
</dbReference>
<feature type="domain" description="Transcription elongation factor GreA/GreB N-terminal" evidence="7">
    <location>
        <begin position="24"/>
        <end position="93"/>
    </location>
</feature>
<dbReference type="Gene3D" id="1.10.287.180">
    <property type="entry name" value="Transcription elongation factor, GreA/GreB, N-terminal domain"/>
    <property type="match status" value="1"/>
</dbReference>
<dbReference type="InterPro" id="IPR001437">
    <property type="entry name" value="Tscrpt_elong_fac_GreA/B_C"/>
</dbReference>
<dbReference type="InterPro" id="IPR022691">
    <property type="entry name" value="Tscrpt_elong_fac_GreA/B_N"/>
</dbReference>
<dbReference type="Pfam" id="PF03449">
    <property type="entry name" value="GreA_GreB_N"/>
    <property type="match status" value="1"/>
</dbReference>
<gene>
    <name evidence="4 8" type="primary">greB</name>
    <name evidence="8" type="ORF">NFI88_08720</name>
</gene>
<dbReference type="HAMAP" id="MF_00930">
    <property type="entry name" value="GreB"/>
    <property type="match status" value="1"/>
</dbReference>
<reference evidence="8 9" key="1">
    <citation type="submission" date="2022-06" db="EMBL/GenBank/DDBJ databases">
        <title>Rhizosaccharibacter gen. nov. sp. nov. KSS12, endophytic bacteria isolated from sugarcane.</title>
        <authorList>
            <person name="Pitiwittayakul N."/>
        </authorList>
    </citation>
    <scope>NUCLEOTIDE SEQUENCE [LARGE SCALE GENOMIC DNA]</scope>
    <source>
        <strain evidence="8 9">KSS12</strain>
    </source>
</reference>
<dbReference type="PANTHER" id="PTHR30437:SF6">
    <property type="entry name" value="TRANSCRIPTION ELONGATION FACTOR GREB"/>
    <property type="match status" value="1"/>
</dbReference>
<evidence type="ECO:0000256" key="4">
    <source>
        <dbReference type="HAMAP-Rule" id="MF_00930"/>
    </source>
</evidence>
<feature type="region of interest" description="Disordered" evidence="5">
    <location>
        <begin position="1"/>
        <end position="23"/>
    </location>
</feature>
<protein>
    <recommendedName>
        <fullName evidence="4">Transcription elongation factor GreB</fullName>
    </recommendedName>
    <alternativeName>
        <fullName evidence="4">Transcript cleavage factor GreB</fullName>
    </alternativeName>
</protein>
<dbReference type="Proteomes" id="UP001524547">
    <property type="component" value="Unassembled WGS sequence"/>
</dbReference>
<name>A0ABT1VX49_9PROT</name>
<proteinExistence type="inferred from homology"/>
<feature type="region of interest" description="Disordered" evidence="5">
    <location>
        <begin position="178"/>
        <end position="204"/>
    </location>
</feature>
<dbReference type="Pfam" id="PF01272">
    <property type="entry name" value="GreA_GreB"/>
    <property type="match status" value="1"/>
</dbReference>
<dbReference type="InterPro" id="IPR023459">
    <property type="entry name" value="Tscrpt_elong_fac_GreA/B_fam"/>
</dbReference>
<evidence type="ECO:0000256" key="5">
    <source>
        <dbReference type="SAM" id="MobiDB-lite"/>
    </source>
</evidence>
<comment type="function">
    <text evidence="4">Necessary for efficient RNA polymerase transcription elongation past template-encoded arresting sites. The arresting sites in DNA have the property of trapping a certain fraction of elongating RNA polymerases that pass through, resulting in locked ternary complexes. Cleavage of the nascent transcript by cleavage factors such as GreA or GreB allows the resumption of elongation from the new 3'terminus. GreB releases sequences of up to 9 nucleotides in length.</text>
</comment>
<evidence type="ECO:0000256" key="1">
    <source>
        <dbReference type="ARBA" id="ARBA00023015"/>
    </source>
</evidence>
<comment type="similarity">
    <text evidence="4">Belongs to the GreA/GreB family. GreB subfamily.</text>
</comment>
<feature type="compositionally biased region" description="Acidic residues" evidence="5">
    <location>
        <begin position="1"/>
        <end position="12"/>
    </location>
</feature>
<keyword evidence="9" id="KW-1185">Reference proteome</keyword>
<dbReference type="PROSITE" id="PS00830">
    <property type="entry name" value="GREAB_2"/>
    <property type="match status" value="1"/>
</dbReference>
<evidence type="ECO:0000256" key="2">
    <source>
        <dbReference type="ARBA" id="ARBA00023125"/>
    </source>
</evidence>
<dbReference type="InterPro" id="IPR006358">
    <property type="entry name" value="Tscrpt_elong_fac_GreB"/>
</dbReference>
<comment type="caution">
    <text evidence="8">The sequence shown here is derived from an EMBL/GenBank/DDBJ whole genome shotgun (WGS) entry which is preliminary data.</text>
</comment>
<dbReference type="GO" id="GO:0003746">
    <property type="term" value="F:translation elongation factor activity"/>
    <property type="evidence" value="ECO:0007669"/>
    <property type="project" value="UniProtKB-KW"/>
</dbReference>
<dbReference type="HAMAP" id="MF_00105">
    <property type="entry name" value="GreA_GreB"/>
    <property type="match status" value="1"/>
</dbReference>
<dbReference type="SUPFAM" id="SSF54534">
    <property type="entry name" value="FKBP-like"/>
    <property type="match status" value="1"/>
</dbReference>
<keyword evidence="8" id="KW-0648">Protein biosynthesis</keyword>
<keyword evidence="3 4" id="KW-0804">Transcription</keyword>